<gene>
    <name evidence="1" type="ORF">EWM59_08670</name>
</gene>
<protein>
    <submittedName>
        <fullName evidence="1">Uncharacterized protein</fullName>
    </submittedName>
</protein>
<organism evidence="1 2">
    <name type="scientific">Emticicia agri</name>
    <dbReference type="NCBI Taxonomy" id="2492393"/>
    <lineage>
        <taxon>Bacteria</taxon>
        <taxon>Pseudomonadati</taxon>
        <taxon>Bacteroidota</taxon>
        <taxon>Cytophagia</taxon>
        <taxon>Cytophagales</taxon>
        <taxon>Leadbetterellaceae</taxon>
        <taxon>Emticicia</taxon>
    </lineage>
</organism>
<proteinExistence type="predicted"/>
<name>A0A4Q5M176_9BACT</name>
<dbReference type="RefSeq" id="WP_130020569.1">
    <property type="nucleotide sequence ID" value="NZ_SEWF01000010.1"/>
</dbReference>
<accession>A0A4Q5M176</accession>
<evidence type="ECO:0000313" key="1">
    <source>
        <dbReference type="EMBL" id="RYU95961.1"/>
    </source>
</evidence>
<sequence length="184" mass="22149">MSKIPKELEKAIVSLPVKEKDKMLLRLIGKSELLIEQLQYQLLENESFLNERREEIKKSILRVSKMTHSTPGWMMMDMRDLNSRITNHVKITKDKYGEIELTLYLLNSFFDNQFSLLEKYNSKSDTVALYIAKRTEFILKKLPKLHEDYYIEFERDVNKLLERVHKYAPSYYARQMDLPKDWEY</sequence>
<comment type="caution">
    <text evidence="1">The sequence shown here is derived from an EMBL/GenBank/DDBJ whole genome shotgun (WGS) entry which is preliminary data.</text>
</comment>
<reference evidence="1 2" key="1">
    <citation type="submission" date="2019-02" db="EMBL/GenBank/DDBJ databases">
        <title>Bacterial novel species Emticicia sp. 17J42-9 isolated from soil.</title>
        <authorList>
            <person name="Jung H.-Y."/>
        </authorList>
    </citation>
    <scope>NUCLEOTIDE SEQUENCE [LARGE SCALE GENOMIC DNA]</scope>
    <source>
        <strain evidence="1 2">17J42-9</strain>
    </source>
</reference>
<dbReference type="EMBL" id="SEWF01000010">
    <property type="protein sequence ID" value="RYU95961.1"/>
    <property type="molecule type" value="Genomic_DNA"/>
</dbReference>
<evidence type="ECO:0000313" key="2">
    <source>
        <dbReference type="Proteomes" id="UP000293162"/>
    </source>
</evidence>
<dbReference type="Proteomes" id="UP000293162">
    <property type="component" value="Unassembled WGS sequence"/>
</dbReference>
<dbReference type="AlphaFoldDB" id="A0A4Q5M176"/>
<keyword evidence="2" id="KW-1185">Reference proteome</keyword>
<dbReference type="OrthoDB" id="1432119at2"/>